<evidence type="ECO:0000313" key="3">
    <source>
        <dbReference type="Proteomes" id="UP000253729"/>
    </source>
</evidence>
<keyword evidence="1" id="KW-0119">Carbohydrate metabolism</keyword>
<dbReference type="GO" id="GO:0005975">
    <property type="term" value="P:carbohydrate metabolic process"/>
    <property type="evidence" value="ECO:0007669"/>
    <property type="project" value="InterPro"/>
</dbReference>
<organism evidence="2 3">
    <name type="scientific">Aspergillus welwitschiae</name>
    <dbReference type="NCBI Taxonomy" id="1341132"/>
    <lineage>
        <taxon>Eukaryota</taxon>
        <taxon>Fungi</taxon>
        <taxon>Dikarya</taxon>
        <taxon>Ascomycota</taxon>
        <taxon>Pezizomycotina</taxon>
        <taxon>Eurotiomycetes</taxon>
        <taxon>Eurotiomycetidae</taxon>
        <taxon>Eurotiales</taxon>
        <taxon>Aspergillaceae</taxon>
        <taxon>Aspergillus</taxon>
        <taxon>Aspergillus subgen. Circumdati</taxon>
    </lineage>
</organism>
<dbReference type="AlphaFoldDB" id="A0A3F3PIF5"/>
<dbReference type="EMBL" id="KZ852127">
    <property type="protein sequence ID" value="RDH26647.1"/>
    <property type="molecule type" value="Genomic_DNA"/>
</dbReference>
<dbReference type="InterPro" id="IPR036962">
    <property type="entry name" value="Glyco_hydro_3_N_sf"/>
</dbReference>
<reference evidence="2 3" key="1">
    <citation type="submission" date="2018-07" db="EMBL/GenBank/DDBJ databases">
        <title>The genomes of Aspergillus section Nigri reveals drivers in fungal speciation.</title>
        <authorList>
            <consortium name="DOE Joint Genome Institute"/>
            <person name="Vesth T.C."/>
            <person name="Nybo J."/>
            <person name="Theobald S."/>
            <person name="Brandl J."/>
            <person name="Frisvad J.C."/>
            <person name="Nielsen K.F."/>
            <person name="Lyhne E.K."/>
            <person name="Kogle M.E."/>
            <person name="Kuo A."/>
            <person name="Riley R."/>
            <person name="Clum A."/>
            <person name="Nolan M."/>
            <person name="Lipzen A."/>
            <person name="Salamov A."/>
            <person name="Henrissat B."/>
            <person name="Wiebenga A."/>
            <person name="De vries R.P."/>
            <person name="Grigoriev I.V."/>
            <person name="Mortensen U.H."/>
            <person name="Andersen M.R."/>
            <person name="Baker S.E."/>
        </authorList>
    </citation>
    <scope>NUCLEOTIDE SEQUENCE [LARGE SCALE GENOMIC DNA]</scope>
    <source>
        <strain evidence="2 3">CBS 139.54b</strain>
    </source>
</reference>
<dbReference type="Gene3D" id="3.20.20.300">
    <property type="entry name" value="Glycoside hydrolase, family 3, N-terminal domain"/>
    <property type="match status" value="1"/>
</dbReference>
<dbReference type="GO" id="GO:0004553">
    <property type="term" value="F:hydrolase activity, hydrolyzing O-glycosyl compounds"/>
    <property type="evidence" value="ECO:0007669"/>
    <property type="project" value="InterPro"/>
</dbReference>
<dbReference type="GeneID" id="38141006"/>
<protein>
    <submittedName>
        <fullName evidence="2">Uncharacterized protein</fullName>
    </submittedName>
</protein>
<evidence type="ECO:0000256" key="1">
    <source>
        <dbReference type="ARBA" id="ARBA00023277"/>
    </source>
</evidence>
<sequence>MLPAGIATGETFDRVLIRDRAVLMAEEFRANGVPITLRAAFGKATVRTFTSAVGSRETIASFSSVGVHNHHQTLDLQ</sequence>
<evidence type="ECO:0000313" key="2">
    <source>
        <dbReference type="EMBL" id="RDH26647.1"/>
    </source>
</evidence>
<name>A0A3F3PIF5_9EURO</name>
<dbReference type="Proteomes" id="UP000253729">
    <property type="component" value="Unassembled WGS sequence"/>
</dbReference>
<proteinExistence type="predicted"/>
<gene>
    <name evidence="2" type="ORF">BDQ94DRAFT_176242</name>
</gene>
<dbReference type="RefSeq" id="XP_026619669.1">
    <property type="nucleotide sequence ID" value="XM_026772650.1"/>
</dbReference>
<accession>A0A3F3PIF5</accession>
<keyword evidence="3" id="KW-1185">Reference proteome</keyword>